<dbReference type="Gene3D" id="3.40.50.300">
    <property type="entry name" value="P-loop containing nucleotide triphosphate hydrolases"/>
    <property type="match status" value="1"/>
</dbReference>
<evidence type="ECO:0000259" key="2">
    <source>
        <dbReference type="PROSITE" id="PS50837"/>
    </source>
</evidence>
<evidence type="ECO:0000313" key="3">
    <source>
        <dbReference type="EMBL" id="KAF5324323.1"/>
    </source>
</evidence>
<comment type="caution">
    <text evidence="3">The sequence shown here is derived from an EMBL/GenBank/DDBJ whole genome shotgun (WGS) entry which is preliminary data.</text>
</comment>
<keyword evidence="4" id="KW-1185">Reference proteome</keyword>
<gene>
    <name evidence="3" type="ORF">D9619_011080</name>
</gene>
<dbReference type="Pfam" id="PF24883">
    <property type="entry name" value="NPHP3_N"/>
    <property type="match status" value="1"/>
</dbReference>
<dbReference type="PROSITE" id="PS50837">
    <property type="entry name" value="NACHT"/>
    <property type="match status" value="1"/>
</dbReference>
<dbReference type="SUPFAM" id="SSF52540">
    <property type="entry name" value="P-loop containing nucleoside triphosphate hydrolases"/>
    <property type="match status" value="1"/>
</dbReference>
<dbReference type="PANTHER" id="PTHR10039">
    <property type="entry name" value="AMELOGENIN"/>
    <property type="match status" value="1"/>
</dbReference>
<reference evidence="3 4" key="1">
    <citation type="journal article" date="2020" name="ISME J.">
        <title>Uncovering the hidden diversity of litter-decomposition mechanisms in mushroom-forming fungi.</title>
        <authorList>
            <person name="Floudas D."/>
            <person name="Bentzer J."/>
            <person name="Ahren D."/>
            <person name="Johansson T."/>
            <person name="Persson P."/>
            <person name="Tunlid A."/>
        </authorList>
    </citation>
    <scope>NUCLEOTIDE SEQUENCE [LARGE SCALE GENOMIC DNA]</scope>
    <source>
        <strain evidence="3 4">CBS 101986</strain>
    </source>
</reference>
<dbReference type="Proteomes" id="UP000567179">
    <property type="component" value="Unassembled WGS sequence"/>
</dbReference>
<dbReference type="InterPro" id="IPR027417">
    <property type="entry name" value="P-loop_NTPase"/>
</dbReference>
<dbReference type="InterPro" id="IPR007111">
    <property type="entry name" value="NACHT_NTPase"/>
</dbReference>
<evidence type="ECO:0000313" key="4">
    <source>
        <dbReference type="Proteomes" id="UP000567179"/>
    </source>
</evidence>
<keyword evidence="1" id="KW-0677">Repeat</keyword>
<dbReference type="PANTHER" id="PTHR10039:SF14">
    <property type="entry name" value="NACHT DOMAIN-CONTAINING PROTEIN"/>
    <property type="match status" value="1"/>
</dbReference>
<dbReference type="EMBL" id="JAACJJ010000016">
    <property type="protein sequence ID" value="KAF5324323.1"/>
    <property type="molecule type" value="Genomic_DNA"/>
</dbReference>
<evidence type="ECO:0000256" key="1">
    <source>
        <dbReference type="ARBA" id="ARBA00022737"/>
    </source>
</evidence>
<dbReference type="AlphaFoldDB" id="A0A8H5BKR8"/>
<accession>A0A8H5BKR8</accession>
<name>A0A8H5BKR8_9AGAR</name>
<feature type="domain" description="NACHT" evidence="2">
    <location>
        <begin position="10"/>
        <end position="160"/>
    </location>
</feature>
<dbReference type="InterPro" id="IPR056884">
    <property type="entry name" value="NPHP3-like_N"/>
</dbReference>
<proteinExistence type="predicted"/>
<organism evidence="3 4">
    <name type="scientific">Psilocybe cf. subviscida</name>
    <dbReference type="NCBI Taxonomy" id="2480587"/>
    <lineage>
        <taxon>Eukaryota</taxon>
        <taxon>Fungi</taxon>
        <taxon>Dikarya</taxon>
        <taxon>Basidiomycota</taxon>
        <taxon>Agaricomycotina</taxon>
        <taxon>Agaricomycetes</taxon>
        <taxon>Agaricomycetidae</taxon>
        <taxon>Agaricales</taxon>
        <taxon>Agaricineae</taxon>
        <taxon>Strophariaceae</taxon>
        <taxon>Psilocybe</taxon>
    </lineage>
</organism>
<sequence>MDAQDKNISRMLWLSGPAGAGKTAIMQTVAERSAARGVPHANFFFFRSDSSRSDATALVPTLLHQIIQIYPSVGDAVAAALASNSILFRMGLQQQFDALMHLPLTAIQISSSTRRPVVLLIDGLDECYSESKMAQRKILQALDTLLITTGDSFRVVVASRVEPHIATAFSQLRSQVDSIFLDEKYSPETDIRLFVTTEFNKIKSTHHLAHTLDQNWPSDPDVDDIVNKSSGQFIYAATVMRFIAYSPSSPILSLQKVQGIVPPARNSPFAQLDAVYSYILEQVDDLDAVMSILASSLVARDLQAKTIKACLKAYDPRYSDELDKSRAGRFYIDLEAFSAAIFLKLCDTADWNLTNVSTFAISAFQQIRRPTPDISPMFINTDLTKYIGEKAQARTNICFVLRPRHFASYDDQSSREMARKLNTEFKNWIPPSEKSMLGLAVERGKYGPPNHIFAAISRTSM</sequence>
<dbReference type="OrthoDB" id="5967843at2759"/>
<protein>
    <recommendedName>
        <fullName evidence="2">NACHT domain-containing protein</fullName>
    </recommendedName>
</protein>